<accession>A0A1H4PDQ0</accession>
<evidence type="ECO:0000313" key="1">
    <source>
        <dbReference type="EMBL" id="SEC05540.1"/>
    </source>
</evidence>
<protein>
    <submittedName>
        <fullName evidence="1">Uncharacterized protein</fullName>
    </submittedName>
</protein>
<dbReference type="AlphaFoldDB" id="A0A1H4PDQ0"/>
<reference evidence="2" key="1">
    <citation type="submission" date="2016-10" db="EMBL/GenBank/DDBJ databases">
        <authorList>
            <person name="Varghese N."/>
            <person name="Submissions S."/>
        </authorList>
    </citation>
    <scope>NUCLEOTIDE SEQUENCE [LARGE SCALE GENOMIC DNA]</scope>
    <source>
        <strain evidence="2">BS3660</strain>
    </source>
</reference>
<name>A0A1H4PDQ0_PSEJE</name>
<dbReference type="Proteomes" id="UP000198542">
    <property type="component" value="Unassembled WGS sequence"/>
</dbReference>
<dbReference type="EMBL" id="FNTC01000002">
    <property type="protein sequence ID" value="SEC05540.1"/>
    <property type="molecule type" value="Genomic_DNA"/>
</dbReference>
<gene>
    <name evidence="1" type="ORF">SAMN04490187_2994</name>
</gene>
<evidence type="ECO:0000313" key="2">
    <source>
        <dbReference type="Proteomes" id="UP000198542"/>
    </source>
</evidence>
<sequence>MKLNKDPYNYKGLPMCHSRLQAKFKKLTKGNNSLHSVRSRGDCLIMCINHHLNGV</sequence>
<proteinExistence type="predicted"/>
<keyword evidence="2" id="KW-1185">Reference proteome</keyword>
<organism evidence="1 2">
    <name type="scientific">Pseudomonas jessenii</name>
    <dbReference type="NCBI Taxonomy" id="77298"/>
    <lineage>
        <taxon>Bacteria</taxon>
        <taxon>Pseudomonadati</taxon>
        <taxon>Pseudomonadota</taxon>
        <taxon>Gammaproteobacteria</taxon>
        <taxon>Pseudomonadales</taxon>
        <taxon>Pseudomonadaceae</taxon>
        <taxon>Pseudomonas</taxon>
    </lineage>
</organism>